<dbReference type="GO" id="GO:0016020">
    <property type="term" value="C:membrane"/>
    <property type="evidence" value="ECO:0007669"/>
    <property type="project" value="UniProtKB-SubCell"/>
</dbReference>
<dbReference type="HOGENOM" id="CLU_096652_5_1_0"/>
<dbReference type="KEGG" id="saci:Sinac_0702"/>
<keyword evidence="2 5" id="KW-0812">Transmembrane</keyword>
<dbReference type="Proteomes" id="UP000010798">
    <property type="component" value="Chromosome"/>
</dbReference>
<evidence type="ECO:0000256" key="4">
    <source>
        <dbReference type="ARBA" id="ARBA00023136"/>
    </source>
</evidence>
<dbReference type="RefSeq" id="WP_015244295.1">
    <property type="nucleotide sequence ID" value="NC_019892.1"/>
</dbReference>
<keyword evidence="4 5" id="KW-0472">Membrane</keyword>
<name>L0D6S8_SINAD</name>
<dbReference type="Gene3D" id="1.10.10.1740">
    <property type="entry name" value="Transmembrane protein 14-like"/>
    <property type="match status" value="1"/>
</dbReference>
<organism evidence="6 7">
    <name type="scientific">Singulisphaera acidiphila (strain ATCC BAA-1392 / DSM 18658 / VKM B-2454 / MOB10)</name>
    <dbReference type="NCBI Taxonomy" id="886293"/>
    <lineage>
        <taxon>Bacteria</taxon>
        <taxon>Pseudomonadati</taxon>
        <taxon>Planctomycetota</taxon>
        <taxon>Planctomycetia</taxon>
        <taxon>Isosphaerales</taxon>
        <taxon>Isosphaeraceae</taxon>
        <taxon>Singulisphaera</taxon>
    </lineage>
</organism>
<keyword evidence="3 5" id="KW-1133">Transmembrane helix</keyword>
<feature type="transmembrane region" description="Helical" evidence="5">
    <location>
        <begin position="6"/>
        <end position="26"/>
    </location>
</feature>
<accession>L0D6S8</accession>
<gene>
    <name evidence="6" type="ordered locus">Sinac_0702</name>
</gene>
<dbReference type="eggNOG" id="COG5548">
    <property type="taxonomic scope" value="Bacteria"/>
</dbReference>
<dbReference type="STRING" id="886293.Sinac_0702"/>
<evidence type="ECO:0000256" key="3">
    <source>
        <dbReference type="ARBA" id="ARBA00022989"/>
    </source>
</evidence>
<comment type="subcellular location">
    <subcellularLocation>
        <location evidence="1">Membrane</location>
    </subcellularLocation>
</comment>
<sequence length="117" mass="12347">MYPLVGHVTLGIYAILLAVGGIMGFVKARSRPSLIAGLVSAVAALVALALSVQGNVWGRPLGLLLAVFLFVFFGYRYALRAKVFMPNGLMAVVSLVVVMILIVWTVIGAPAPLQPVL</sequence>
<dbReference type="InterPro" id="IPR005349">
    <property type="entry name" value="TMEM14"/>
</dbReference>
<evidence type="ECO:0000256" key="2">
    <source>
        <dbReference type="ARBA" id="ARBA00022692"/>
    </source>
</evidence>
<dbReference type="AlphaFoldDB" id="L0D6S8"/>
<feature type="transmembrane region" description="Helical" evidence="5">
    <location>
        <begin position="33"/>
        <end position="50"/>
    </location>
</feature>
<evidence type="ECO:0000313" key="6">
    <source>
        <dbReference type="EMBL" id="AGA25114.1"/>
    </source>
</evidence>
<dbReference type="EMBL" id="CP003364">
    <property type="protein sequence ID" value="AGA25114.1"/>
    <property type="molecule type" value="Genomic_DNA"/>
</dbReference>
<dbReference type="Pfam" id="PF03647">
    <property type="entry name" value="Tmemb_14"/>
    <property type="match status" value="1"/>
</dbReference>
<keyword evidence="7" id="KW-1185">Reference proteome</keyword>
<reference evidence="6 7" key="1">
    <citation type="submission" date="2012-02" db="EMBL/GenBank/DDBJ databases">
        <title>Complete sequence of chromosome of Singulisphaera acidiphila DSM 18658.</title>
        <authorList>
            <consortium name="US DOE Joint Genome Institute (JGI-PGF)"/>
            <person name="Lucas S."/>
            <person name="Copeland A."/>
            <person name="Lapidus A."/>
            <person name="Glavina del Rio T."/>
            <person name="Dalin E."/>
            <person name="Tice H."/>
            <person name="Bruce D."/>
            <person name="Goodwin L."/>
            <person name="Pitluck S."/>
            <person name="Peters L."/>
            <person name="Ovchinnikova G."/>
            <person name="Chertkov O."/>
            <person name="Kyrpides N."/>
            <person name="Mavromatis K."/>
            <person name="Ivanova N."/>
            <person name="Brettin T."/>
            <person name="Detter J.C."/>
            <person name="Han C."/>
            <person name="Larimer F."/>
            <person name="Land M."/>
            <person name="Hauser L."/>
            <person name="Markowitz V."/>
            <person name="Cheng J.-F."/>
            <person name="Hugenholtz P."/>
            <person name="Woyke T."/>
            <person name="Wu D."/>
            <person name="Tindall B."/>
            <person name="Pomrenke H."/>
            <person name="Brambilla E."/>
            <person name="Klenk H.-P."/>
            <person name="Eisen J.A."/>
        </authorList>
    </citation>
    <scope>NUCLEOTIDE SEQUENCE [LARGE SCALE GENOMIC DNA]</scope>
    <source>
        <strain evidence="7">ATCC BAA-1392 / DSM 18658 / VKM B-2454 / MOB10</strain>
    </source>
</reference>
<feature type="transmembrane region" description="Helical" evidence="5">
    <location>
        <begin position="56"/>
        <end position="75"/>
    </location>
</feature>
<protein>
    <submittedName>
        <fullName evidence="6">Small integral membrane protein</fullName>
    </submittedName>
</protein>
<proteinExistence type="predicted"/>
<dbReference type="PANTHER" id="PTHR12668">
    <property type="entry name" value="TRANSMEMBRANE PROTEIN 14, 15"/>
    <property type="match status" value="1"/>
</dbReference>
<dbReference type="OrthoDB" id="468294at2"/>
<dbReference type="InterPro" id="IPR044890">
    <property type="entry name" value="TMEM14_sf"/>
</dbReference>
<feature type="transmembrane region" description="Helical" evidence="5">
    <location>
        <begin position="87"/>
        <end position="107"/>
    </location>
</feature>
<evidence type="ECO:0000313" key="7">
    <source>
        <dbReference type="Proteomes" id="UP000010798"/>
    </source>
</evidence>
<evidence type="ECO:0000256" key="1">
    <source>
        <dbReference type="ARBA" id="ARBA00004370"/>
    </source>
</evidence>
<dbReference type="PANTHER" id="PTHR12668:SF43">
    <property type="entry name" value="TRANSMEMBRANE PROTEIN 14 HOMOLOG"/>
    <property type="match status" value="1"/>
</dbReference>
<evidence type="ECO:0000256" key="5">
    <source>
        <dbReference type="SAM" id="Phobius"/>
    </source>
</evidence>